<name>A0ABS6AUV2_9NOCA</name>
<protein>
    <submittedName>
        <fullName evidence="5">AAA family ATPase</fullName>
    </submittedName>
</protein>
<dbReference type="InterPro" id="IPR011990">
    <property type="entry name" value="TPR-like_helical_dom_sf"/>
</dbReference>
<dbReference type="Pfam" id="PF00196">
    <property type="entry name" value="GerE"/>
    <property type="match status" value="1"/>
</dbReference>
<evidence type="ECO:0000313" key="5">
    <source>
        <dbReference type="EMBL" id="MBU3060745.1"/>
    </source>
</evidence>
<dbReference type="InterPro" id="IPR027417">
    <property type="entry name" value="P-loop_NTPase"/>
</dbReference>
<evidence type="ECO:0000259" key="4">
    <source>
        <dbReference type="PROSITE" id="PS50043"/>
    </source>
</evidence>
<keyword evidence="6" id="KW-1185">Reference proteome</keyword>
<dbReference type="Gene3D" id="1.25.40.10">
    <property type="entry name" value="Tetratricopeptide repeat domain"/>
    <property type="match status" value="1"/>
</dbReference>
<dbReference type="InterPro" id="IPR041664">
    <property type="entry name" value="AAA_16"/>
</dbReference>
<dbReference type="PANTHER" id="PTHR16305">
    <property type="entry name" value="TESTICULAR SOLUBLE ADENYLYL CYCLASE"/>
    <property type="match status" value="1"/>
</dbReference>
<comment type="caution">
    <text evidence="5">The sequence shown here is derived from an EMBL/GenBank/DDBJ whole genome shotgun (WGS) entry which is preliminary data.</text>
</comment>
<evidence type="ECO:0000256" key="3">
    <source>
        <dbReference type="SAM" id="MobiDB-lite"/>
    </source>
</evidence>
<dbReference type="Proteomes" id="UP000733379">
    <property type="component" value="Unassembled WGS sequence"/>
</dbReference>
<proteinExistence type="predicted"/>
<organism evidence="5 6">
    <name type="scientific">Nocardia albiluteola</name>
    <dbReference type="NCBI Taxonomy" id="2842303"/>
    <lineage>
        <taxon>Bacteria</taxon>
        <taxon>Bacillati</taxon>
        <taxon>Actinomycetota</taxon>
        <taxon>Actinomycetes</taxon>
        <taxon>Mycobacteriales</taxon>
        <taxon>Nocardiaceae</taxon>
        <taxon>Nocardia</taxon>
    </lineage>
</organism>
<dbReference type="RefSeq" id="WP_215915560.1">
    <property type="nucleotide sequence ID" value="NZ_JAHKNI010000001.1"/>
</dbReference>
<gene>
    <name evidence="5" type="ORF">KO481_04305</name>
</gene>
<dbReference type="Pfam" id="PF13191">
    <property type="entry name" value="AAA_16"/>
    <property type="match status" value="1"/>
</dbReference>
<feature type="region of interest" description="Disordered" evidence="3">
    <location>
        <begin position="785"/>
        <end position="817"/>
    </location>
</feature>
<dbReference type="PROSITE" id="PS50043">
    <property type="entry name" value="HTH_LUXR_2"/>
    <property type="match status" value="1"/>
</dbReference>
<accession>A0ABS6AUV2</accession>
<feature type="domain" description="HTH luxR-type" evidence="4">
    <location>
        <begin position="923"/>
        <end position="988"/>
    </location>
</feature>
<dbReference type="SUPFAM" id="SSF52540">
    <property type="entry name" value="P-loop containing nucleoside triphosphate hydrolases"/>
    <property type="match status" value="1"/>
</dbReference>
<keyword evidence="2" id="KW-0067">ATP-binding</keyword>
<dbReference type="InterPro" id="IPR016032">
    <property type="entry name" value="Sig_transdc_resp-reg_C-effctor"/>
</dbReference>
<keyword evidence="1" id="KW-0547">Nucleotide-binding</keyword>
<dbReference type="Gene3D" id="1.10.10.10">
    <property type="entry name" value="Winged helix-like DNA-binding domain superfamily/Winged helix DNA-binding domain"/>
    <property type="match status" value="1"/>
</dbReference>
<evidence type="ECO:0000313" key="6">
    <source>
        <dbReference type="Proteomes" id="UP000733379"/>
    </source>
</evidence>
<dbReference type="InterPro" id="IPR000792">
    <property type="entry name" value="Tscrpt_reg_LuxR_C"/>
</dbReference>
<sequence length="995" mass="104912">MSDVLVGRAGELTTLLEAVTDERTSTVLIGGDAGIGKSRLVGEFTSRLGGTVLVLAGRCPEFGSDSVPFAPFLGVVRDLVRGIGIDELVALLPPGPALAHWHPALAARAGTPAAESDRVRLFGEILTVLELTALVRPVVVVLEDLHWADRASLDLLSFLITNLAEAGVLLVGTHRPAESGRLRELLAELGRNPAVRQLLPQPLTRYEVGRQLAALLGAEADTELISRVFERSQGNPLFVEALSGSRGRIPDGLTELLLGFTSGLRPASLAALRGAAVIGSPVHHELLSTAVELDSTELDDAVRELIARRLLETAGSAYEFRHVLIRQAVYEDVLPAERARLHAVLAAALRARPELLPADRRDSELALHALCAGDLPCALAASWRAATAATSADVRMRELERVLELWDRVPAEALPDTTKSTVLEQLVRACADSGAIERGIAVADTALAQADSIDPLHSARMHYRRACLRGSTGAGPGADLNHALRLLPSDPPGLERGEVLAELALNRVFDGDPVGAAAAARESLAVAQRFGSLALAARAHAYLGLAEADDASAAMESFARARAAAREAGDPRMLLDVAVWESSALVAAGGYETAVEVVQQGLRTAHETFRFAESAPILLVKYAQALHALGRWPDVLVLAQEARFAAMPPLSRAALQLCHAKIALAQGDSAEAGKLTAESAGLLGEGEWARPYRLQLRELECLLALEHSESSTATAILADLFATNAPALRAHPHDAWPLLALAARLPDHPPGLDELTSTLTHASPVDAAYRATLRARLGVVDAPAEDAARDQCEPARDRGEGGRGPGEAAGTPGRVVPDHVDTERAGDGSVHPVDEALGVWGGAVRAWRALGRPYELAQSLVEAASVVLVQGDRGVASSALREARAISGRLGAEPLTAAIDQVAARARLVLSESVAAERDWSEPPARTFGLTRRELDVLGLIARGLSNRGIGAELFISANTAGVHVSRILTKLGVASRTEAAAFAHEHGLLTSGNP</sequence>
<dbReference type="SUPFAM" id="SSF48452">
    <property type="entry name" value="TPR-like"/>
    <property type="match status" value="1"/>
</dbReference>
<evidence type="ECO:0000256" key="1">
    <source>
        <dbReference type="ARBA" id="ARBA00022741"/>
    </source>
</evidence>
<reference evidence="5 6" key="1">
    <citation type="submission" date="2021-06" db="EMBL/GenBank/DDBJ databases">
        <title>Actinomycetes sequencing.</title>
        <authorList>
            <person name="Shan Q."/>
        </authorList>
    </citation>
    <scope>NUCLEOTIDE SEQUENCE [LARGE SCALE GENOMIC DNA]</scope>
    <source>
        <strain evidence="5 6">NEAU-G5</strain>
    </source>
</reference>
<dbReference type="PANTHER" id="PTHR16305:SF35">
    <property type="entry name" value="TRANSCRIPTIONAL ACTIVATOR DOMAIN"/>
    <property type="match status" value="1"/>
</dbReference>
<dbReference type="InterPro" id="IPR036388">
    <property type="entry name" value="WH-like_DNA-bd_sf"/>
</dbReference>
<dbReference type="SUPFAM" id="SSF46894">
    <property type="entry name" value="C-terminal effector domain of the bipartite response regulators"/>
    <property type="match status" value="1"/>
</dbReference>
<dbReference type="EMBL" id="JAHKNI010000001">
    <property type="protein sequence ID" value="MBU3060745.1"/>
    <property type="molecule type" value="Genomic_DNA"/>
</dbReference>
<evidence type="ECO:0000256" key="2">
    <source>
        <dbReference type="ARBA" id="ARBA00022840"/>
    </source>
</evidence>
<dbReference type="CDD" id="cd06170">
    <property type="entry name" value="LuxR_C_like"/>
    <property type="match status" value="1"/>
</dbReference>
<dbReference type="SMART" id="SM00421">
    <property type="entry name" value="HTH_LUXR"/>
    <property type="match status" value="1"/>
</dbReference>
<dbReference type="PRINTS" id="PR00038">
    <property type="entry name" value="HTHLUXR"/>
</dbReference>
<feature type="compositionally biased region" description="Basic and acidic residues" evidence="3">
    <location>
        <begin position="786"/>
        <end position="801"/>
    </location>
</feature>